<organism evidence="7 8">
    <name type="scientific">Myceligenerans crystallogenes</name>
    <dbReference type="NCBI Taxonomy" id="316335"/>
    <lineage>
        <taxon>Bacteria</taxon>
        <taxon>Bacillati</taxon>
        <taxon>Actinomycetota</taxon>
        <taxon>Actinomycetes</taxon>
        <taxon>Micrococcales</taxon>
        <taxon>Promicromonosporaceae</taxon>
        <taxon>Myceligenerans</taxon>
    </lineage>
</organism>
<evidence type="ECO:0000256" key="5">
    <source>
        <dbReference type="SAM" id="Phobius"/>
    </source>
</evidence>
<evidence type="ECO:0000313" key="8">
    <source>
        <dbReference type="Proteomes" id="UP001501094"/>
    </source>
</evidence>
<feature type="transmembrane region" description="Helical" evidence="5">
    <location>
        <begin position="152"/>
        <end position="169"/>
    </location>
</feature>
<comment type="caution">
    <text evidence="7">The sequence shown here is derived from an EMBL/GenBank/DDBJ whole genome shotgun (WGS) entry which is preliminary data.</text>
</comment>
<dbReference type="InterPro" id="IPR011712">
    <property type="entry name" value="Sig_transdc_His_kin_sub3_dim/P"/>
</dbReference>
<evidence type="ECO:0000313" key="7">
    <source>
        <dbReference type="EMBL" id="GAA1873249.1"/>
    </source>
</evidence>
<feature type="transmembrane region" description="Helical" evidence="5">
    <location>
        <begin position="104"/>
        <end position="122"/>
    </location>
</feature>
<feature type="region of interest" description="Disordered" evidence="4">
    <location>
        <begin position="364"/>
        <end position="407"/>
    </location>
</feature>
<keyword evidence="5" id="KW-0812">Transmembrane</keyword>
<feature type="region of interest" description="Disordered" evidence="4">
    <location>
        <begin position="1"/>
        <end position="30"/>
    </location>
</feature>
<dbReference type="EMBL" id="BAAANL010000008">
    <property type="protein sequence ID" value="GAA1873249.1"/>
    <property type="molecule type" value="Genomic_DNA"/>
</dbReference>
<keyword evidence="2" id="KW-0418">Kinase</keyword>
<evidence type="ECO:0000259" key="6">
    <source>
        <dbReference type="Pfam" id="PF07730"/>
    </source>
</evidence>
<reference evidence="7 8" key="1">
    <citation type="journal article" date="2019" name="Int. J. Syst. Evol. Microbiol.">
        <title>The Global Catalogue of Microorganisms (GCM) 10K type strain sequencing project: providing services to taxonomists for standard genome sequencing and annotation.</title>
        <authorList>
            <consortium name="The Broad Institute Genomics Platform"/>
            <consortium name="The Broad Institute Genome Sequencing Center for Infectious Disease"/>
            <person name="Wu L."/>
            <person name="Ma J."/>
        </authorList>
    </citation>
    <scope>NUCLEOTIDE SEQUENCE [LARGE SCALE GENOMIC DNA]</scope>
    <source>
        <strain evidence="7 8">JCM 14326</strain>
    </source>
</reference>
<evidence type="ECO:0000256" key="2">
    <source>
        <dbReference type="ARBA" id="ARBA00022777"/>
    </source>
</evidence>
<dbReference type="PANTHER" id="PTHR24421:SF63">
    <property type="entry name" value="SENSOR HISTIDINE KINASE DESK"/>
    <property type="match status" value="1"/>
</dbReference>
<feature type="transmembrane region" description="Helical" evidence="5">
    <location>
        <begin position="128"/>
        <end position="145"/>
    </location>
</feature>
<keyword evidence="5" id="KW-1133">Transmembrane helix</keyword>
<gene>
    <name evidence="7" type="ORF">GCM10009751_35900</name>
</gene>
<keyword evidence="5" id="KW-0472">Membrane</keyword>
<feature type="transmembrane region" description="Helical" evidence="5">
    <location>
        <begin position="44"/>
        <end position="65"/>
    </location>
</feature>
<evidence type="ECO:0000256" key="4">
    <source>
        <dbReference type="SAM" id="MobiDB-lite"/>
    </source>
</evidence>
<accession>A0ABN2NPM2</accession>
<protein>
    <recommendedName>
        <fullName evidence="6">Signal transduction histidine kinase subgroup 3 dimerisation and phosphoacceptor domain-containing protein</fullName>
    </recommendedName>
</protein>
<dbReference type="CDD" id="cd16917">
    <property type="entry name" value="HATPase_UhpB-NarQ-NarX-like"/>
    <property type="match status" value="1"/>
</dbReference>
<evidence type="ECO:0000256" key="3">
    <source>
        <dbReference type="ARBA" id="ARBA00023012"/>
    </source>
</evidence>
<keyword evidence="8" id="KW-1185">Reference proteome</keyword>
<dbReference type="Gene3D" id="3.30.565.10">
    <property type="entry name" value="Histidine kinase-like ATPase, C-terminal domain"/>
    <property type="match status" value="1"/>
</dbReference>
<feature type="domain" description="Signal transduction histidine kinase subgroup 3 dimerisation and phosphoacceptor" evidence="6">
    <location>
        <begin position="222"/>
        <end position="288"/>
    </location>
</feature>
<sequence length="444" mass="44671">MDTWSRSAADPVPGAGRVAGTRPSGTGAGPAVPDAGLTAFRRNVWWGLASTVACILGLIVGDWMLDPAVPLGARVVTGLAAAATIVISGVLLSARLRDEPPSRALVAGLAVAAAAGGIVPLAAGNFGMWSLVPAAALAVLVLFLPPRGAWTGLGAGAVVLPLAGAAAALAQGEPDVAHATWMPLLMVAAFGPAMLGMLRAWQVAARLEEARRLAGALAVADERLRFAAELHDVQGHHLQVIALKSELAARLADADPQRAAAEMREVQRLAGDALRETRAVVQGYRRTTLDAEITNASRVLAAAGVDARVAVDDAVAGRLAGSHRGLLGLVVREATTNILRHSHAAHATITLRDDAGRALLEITDDGAAPGRTGDDVAGPVGPAGTGGHAGSPAGQAPPGPERSGGTGLVSLGERLAVVGGTLTWERTGTGFAVAALVDPAAVAA</sequence>
<keyword evidence="1" id="KW-0808">Transferase</keyword>
<evidence type="ECO:0000256" key="1">
    <source>
        <dbReference type="ARBA" id="ARBA00022679"/>
    </source>
</evidence>
<feature type="transmembrane region" description="Helical" evidence="5">
    <location>
        <begin position="181"/>
        <end position="201"/>
    </location>
</feature>
<dbReference type="Pfam" id="PF07730">
    <property type="entry name" value="HisKA_3"/>
    <property type="match status" value="1"/>
</dbReference>
<dbReference type="PANTHER" id="PTHR24421">
    <property type="entry name" value="NITRATE/NITRITE SENSOR PROTEIN NARX-RELATED"/>
    <property type="match status" value="1"/>
</dbReference>
<dbReference type="Proteomes" id="UP001501094">
    <property type="component" value="Unassembled WGS sequence"/>
</dbReference>
<proteinExistence type="predicted"/>
<feature type="transmembrane region" description="Helical" evidence="5">
    <location>
        <begin position="71"/>
        <end position="92"/>
    </location>
</feature>
<dbReference type="InterPro" id="IPR036890">
    <property type="entry name" value="HATPase_C_sf"/>
</dbReference>
<keyword evidence="3" id="KW-0902">Two-component regulatory system</keyword>
<name>A0ABN2NPM2_9MICO</name>
<dbReference type="Gene3D" id="1.20.5.1930">
    <property type="match status" value="1"/>
</dbReference>
<dbReference type="InterPro" id="IPR050482">
    <property type="entry name" value="Sensor_HK_TwoCompSys"/>
</dbReference>
<dbReference type="RefSeq" id="WP_344105628.1">
    <property type="nucleotide sequence ID" value="NZ_BAAANL010000008.1"/>
</dbReference>
<dbReference type="SUPFAM" id="SSF55874">
    <property type="entry name" value="ATPase domain of HSP90 chaperone/DNA topoisomerase II/histidine kinase"/>
    <property type="match status" value="1"/>
</dbReference>